<gene>
    <name evidence="2" type="ORF">CVT23_19520</name>
</gene>
<dbReference type="Proteomes" id="UP000229498">
    <property type="component" value="Unassembled WGS sequence"/>
</dbReference>
<organism evidence="2 3">
    <name type="scientific">Minwuia thermotolerans</name>
    <dbReference type="NCBI Taxonomy" id="2056226"/>
    <lineage>
        <taxon>Bacteria</taxon>
        <taxon>Pseudomonadati</taxon>
        <taxon>Pseudomonadota</taxon>
        <taxon>Alphaproteobacteria</taxon>
        <taxon>Minwuiales</taxon>
        <taxon>Minwuiaceae</taxon>
        <taxon>Minwuia</taxon>
    </lineage>
</organism>
<dbReference type="EMBL" id="PHIG01000052">
    <property type="protein sequence ID" value="PJK27929.1"/>
    <property type="molecule type" value="Genomic_DNA"/>
</dbReference>
<dbReference type="Pfam" id="PF00107">
    <property type="entry name" value="ADH_zinc_N"/>
    <property type="match status" value="1"/>
</dbReference>
<dbReference type="Gene3D" id="3.90.180.10">
    <property type="entry name" value="Medium-chain alcohol dehydrogenases, catalytic domain"/>
    <property type="match status" value="1"/>
</dbReference>
<dbReference type="SUPFAM" id="SSF50129">
    <property type="entry name" value="GroES-like"/>
    <property type="match status" value="1"/>
</dbReference>
<reference evidence="2 3" key="1">
    <citation type="submission" date="2017-11" db="EMBL/GenBank/DDBJ databases">
        <title>Draft genome sequence of Rhizobiales bacterium SY3-13.</title>
        <authorList>
            <person name="Sun C."/>
        </authorList>
    </citation>
    <scope>NUCLEOTIDE SEQUENCE [LARGE SCALE GENOMIC DNA]</scope>
    <source>
        <strain evidence="2 3">SY3-13</strain>
    </source>
</reference>
<dbReference type="PANTHER" id="PTHR43677:SF4">
    <property type="entry name" value="QUINONE OXIDOREDUCTASE-LIKE PROTEIN 2"/>
    <property type="match status" value="1"/>
</dbReference>
<dbReference type="InterPro" id="IPR020843">
    <property type="entry name" value="ER"/>
</dbReference>
<evidence type="ECO:0000313" key="2">
    <source>
        <dbReference type="EMBL" id="PJK27929.1"/>
    </source>
</evidence>
<dbReference type="InterPro" id="IPR013149">
    <property type="entry name" value="ADH-like_C"/>
</dbReference>
<dbReference type="PANTHER" id="PTHR43677">
    <property type="entry name" value="SHORT-CHAIN DEHYDROGENASE/REDUCTASE"/>
    <property type="match status" value="1"/>
</dbReference>
<evidence type="ECO:0000259" key="1">
    <source>
        <dbReference type="SMART" id="SM00829"/>
    </source>
</evidence>
<keyword evidence="3" id="KW-1185">Reference proteome</keyword>
<dbReference type="GO" id="GO:0016491">
    <property type="term" value="F:oxidoreductase activity"/>
    <property type="evidence" value="ECO:0007669"/>
    <property type="project" value="InterPro"/>
</dbReference>
<comment type="caution">
    <text evidence="2">The sequence shown here is derived from an EMBL/GenBank/DDBJ whole genome shotgun (WGS) entry which is preliminary data.</text>
</comment>
<proteinExistence type="predicted"/>
<dbReference type="CDD" id="cd08241">
    <property type="entry name" value="QOR1"/>
    <property type="match status" value="1"/>
</dbReference>
<dbReference type="Pfam" id="PF08240">
    <property type="entry name" value="ADH_N"/>
    <property type="match status" value="1"/>
</dbReference>
<dbReference type="InterPro" id="IPR013154">
    <property type="entry name" value="ADH-like_N"/>
</dbReference>
<sequence>MRAVRIHEFTEFENLVLEHDAPRPELKPRQVRIQVKAAPLSIALRLMATGDYQRRPPMPYVPGGEVAGVVTEVAEGVERLKVGDRVAGIIDWGALAEEAAGYDANLYPIPDELDFPEAASLSPSYATSMAALTWRHQLDVSEGEWLLVHGAAGGVGLAAVEIGKALGTRVIATAGTAEKCRFVAEHGADHVINYAEDDFRRKVMEITNGRGVDAVYEPVGGEVFRQSLRCMAPGARICPIGFAGGDIPLIPANHLLVKNIAVCGLFLGYYCGWGREDVRYEHADRLAADVERLVQWWREGRLSLHTSHVLPLEDFQAAMKIVTSRQAMGRVVVVP</sequence>
<dbReference type="OrthoDB" id="4190732at2"/>
<name>A0A2M9FWW5_9PROT</name>
<dbReference type="AlphaFoldDB" id="A0A2M9FWW5"/>
<dbReference type="Gene3D" id="3.40.50.720">
    <property type="entry name" value="NAD(P)-binding Rossmann-like Domain"/>
    <property type="match status" value="1"/>
</dbReference>
<dbReference type="RefSeq" id="WP_109794549.1">
    <property type="nucleotide sequence ID" value="NZ_PHIG01000052.1"/>
</dbReference>
<dbReference type="InterPro" id="IPR051397">
    <property type="entry name" value="Zn-ADH-like_protein"/>
</dbReference>
<evidence type="ECO:0000313" key="3">
    <source>
        <dbReference type="Proteomes" id="UP000229498"/>
    </source>
</evidence>
<dbReference type="InterPro" id="IPR036291">
    <property type="entry name" value="NAD(P)-bd_dom_sf"/>
</dbReference>
<feature type="domain" description="Enoyl reductase (ER)" evidence="1">
    <location>
        <begin position="10"/>
        <end position="333"/>
    </location>
</feature>
<dbReference type="InterPro" id="IPR011032">
    <property type="entry name" value="GroES-like_sf"/>
</dbReference>
<dbReference type="SUPFAM" id="SSF51735">
    <property type="entry name" value="NAD(P)-binding Rossmann-fold domains"/>
    <property type="match status" value="1"/>
</dbReference>
<protein>
    <submittedName>
        <fullName evidence="2">NADPH:quinone reductase</fullName>
    </submittedName>
</protein>
<accession>A0A2M9FWW5</accession>
<dbReference type="SMART" id="SM00829">
    <property type="entry name" value="PKS_ER"/>
    <property type="match status" value="1"/>
</dbReference>